<dbReference type="PIRSF" id="PIRSF021278">
    <property type="entry name" value="AcuA"/>
    <property type="match status" value="1"/>
</dbReference>
<dbReference type="SUPFAM" id="SSF55729">
    <property type="entry name" value="Acyl-CoA N-acyltransferases (Nat)"/>
    <property type="match status" value="1"/>
</dbReference>
<dbReference type="GO" id="GO:0016747">
    <property type="term" value="F:acyltransferase activity, transferring groups other than amino-acyl groups"/>
    <property type="evidence" value="ECO:0007669"/>
    <property type="project" value="InterPro"/>
</dbReference>
<dbReference type="Gene3D" id="3.40.630.30">
    <property type="match status" value="1"/>
</dbReference>
<dbReference type="PROSITE" id="PS51186">
    <property type="entry name" value="GNAT"/>
    <property type="match status" value="1"/>
</dbReference>
<accession>A0A7Z7YXA7</accession>
<feature type="domain" description="N-acetyltransferase" evidence="1">
    <location>
        <begin position="28"/>
        <end position="189"/>
    </location>
</feature>
<proteinExistence type="predicted"/>
<comment type="caution">
    <text evidence="2">The sequence shown here is derived from an EMBL/GenBank/DDBJ whole genome shotgun (WGS) entry which is preliminary data.</text>
</comment>
<dbReference type="InterPro" id="IPR000182">
    <property type="entry name" value="GNAT_dom"/>
</dbReference>
<evidence type="ECO:0000259" key="1">
    <source>
        <dbReference type="PROSITE" id="PS51186"/>
    </source>
</evidence>
<keyword evidence="2" id="KW-0808">Transferase</keyword>
<reference evidence="2 3" key="1">
    <citation type="journal article" date="2019" name="Sci. Transl. Med.">
        <title>Quorum sensing between bacterial species on the skin protects against epidermal injury in atopic dermatitis.</title>
        <authorList>
            <person name="Williams M.R."/>
        </authorList>
    </citation>
    <scope>NUCLEOTIDE SEQUENCE [LARGE SCALE GENOMIC DNA]</scope>
    <source>
        <strain evidence="2 3">H8</strain>
    </source>
</reference>
<name>A0A7Z7YXA7_STACP</name>
<dbReference type="GO" id="GO:0019152">
    <property type="term" value="F:acetoin dehydrogenase (NAD+) activity"/>
    <property type="evidence" value="ECO:0007669"/>
    <property type="project" value="InterPro"/>
</dbReference>
<dbReference type="GO" id="GO:0045150">
    <property type="term" value="P:acetoin catabolic process"/>
    <property type="evidence" value="ECO:0007669"/>
    <property type="project" value="InterPro"/>
</dbReference>
<evidence type="ECO:0000313" key="3">
    <source>
        <dbReference type="Proteomes" id="UP000291949"/>
    </source>
</evidence>
<gene>
    <name evidence="2" type="ORF">EQ811_05510</name>
</gene>
<dbReference type="RefSeq" id="WP_037549484.1">
    <property type="nucleotide sequence ID" value="NZ_AP014956.1"/>
</dbReference>
<dbReference type="InterPro" id="IPR024699">
    <property type="entry name" value="AcuA"/>
</dbReference>
<protein>
    <submittedName>
        <fullName evidence="2">GNAT family N-acetyltransferase</fullName>
    </submittedName>
</protein>
<organism evidence="2 3">
    <name type="scientific">Staphylococcus capitis</name>
    <dbReference type="NCBI Taxonomy" id="29388"/>
    <lineage>
        <taxon>Bacteria</taxon>
        <taxon>Bacillati</taxon>
        <taxon>Bacillota</taxon>
        <taxon>Bacilli</taxon>
        <taxon>Bacillales</taxon>
        <taxon>Staphylococcaceae</taxon>
        <taxon>Staphylococcus</taxon>
    </lineage>
</organism>
<dbReference type="Pfam" id="PF00583">
    <property type="entry name" value="Acetyltransf_1"/>
    <property type="match status" value="1"/>
</dbReference>
<dbReference type="EMBL" id="SCHC01000001">
    <property type="protein sequence ID" value="TBW78537.1"/>
    <property type="molecule type" value="Genomic_DNA"/>
</dbReference>
<sequence>MRHVKTYVTKNLKLSDTTFVIEGPISYNFLKTLTLDNQLNAFRLPQDQYEALLEITELPEGRVYIIRQDKHIVGYVTYHYPDEFERWSEGHLTYLIELGAIEISPTYRHLHLGGELIATSLSADEFEDYIVLTTEYYWHWDLDQAQLDVFEYKKLMQKLMSKGGLEIFATDDPEITSHPANCLMARIGKRITLSQQQAFDDLRYKNKFFF</sequence>
<dbReference type="InterPro" id="IPR016181">
    <property type="entry name" value="Acyl_CoA_acyltransferase"/>
</dbReference>
<evidence type="ECO:0000313" key="2">
    <source>
        <dbReference type="EMBL" id="TBW78537.1"/>
    </source>
</evidence>
<dbReference type="Proteomes" id="UP000291949">
    <property type="component" value="Unassembled WGS sequence"/>
</dbReference>
<dbReference type="AlphaFoldDB" id="A0A7Z7YXA7"/>